<feature type="transmembrane region" description="Helical" evidence="2">
    <location>
        <begin position="70"/>
        <end position="91"/>
    </location>
</feature>
<dbReference type="PROSITE" id="PS50878">
    <property type="entry name" value="RT_POL"/>
    <property type="match status" value="1"/>
</dbReference>
<keyword evidence="2" id="KW-0472">Membrane</keyword>
<feature type="domain" description="Reverse transcriptase" evidence="3">
    <location>
        <begin position="464"/>
        <end position="725"/>
    </location>
</feature>
<comment type="caution">
    <text evidence="4">The sequence shown here is derived from an EMBL/GenBank/DDBJ whole genome shotgun (WGS) entry which is preliminary data.</text>
</comment>
<proteinExistence type="predicted"/>
<evidence type="ECO:0000313" key="5">
    <source>
        <dbReference type="Proteomes" id="UP000601435"/>
    </source>
</evidence>
<dbReference type="InterPro" id="IPR043502">
    <property type="entry name" value="DNA/RNA_pol_sf"/>
</dbReference>
<evidence type="ECO:0000256" key="1">
    <source>
        <dbReference type="SAM" id="MobiDB-lite"/>
    </source>
</evidence>
<dbReference type="AlphaFoldDB" id="A0A812U224"/>
<dbReference type="Pfam" id="PF00078">
    <property type="entry name" value="RVT_1"/>
    <property type="match status" value="1"/>
</dbReference>
<protein>
    <submittedName>
        <fullName evidence="4">Pol protein</fullName>
    </submittedName>
</protein>
<dbReference type="Proteomes" id="UP000601435">
    <property type="component" value="Unassembled WGS sequence"/>
</dbReference>
<sequence>AHLLAWGAGAMTPPPERLRLGTLNVATLAGRVATVLALATTLALDVLVLQETHVPHHSRGTVESAFAKAYFQWAAAALFGFIALWGASSLLSDVFEFLASTGEECIGFWRLADETVLGDHAFPPTRRDCHGLPTGRCVDFALSTSGIPALARFQHRGPSDHDLVSYDFEWARDNRLLLSAPPRLALCSTLEPVSEEAWSDAWGPHASSFTAALHGNDVNKAWCLLSDAAETLLVDPSRPGCATARRSMVAEPRPPPPTSTKSSTVQSHKERRLRHLARRAAELQRHPEGPDAAVLHTKLSSDAAALGLCFTEDVGRLATEALAAAAALETASVRERIANWKQTIQSDHRRMRVWVQRTPAPAPAPLSHGPVHPADVVEAEYNKWSAQWTGSAAHTPEETWRWCLALGAPSESWMPEALLPSAAVLLAAVRASARRAAGIDGWSPAYLAKLPLGFFESLVALWTACLRTAALPEAWCQVRVALIPKPDGGLRPLAIASAVWRALATVVVRNLRTWTLTWAPPSLLGSLPGRSCADLHAAFASDLHRARRSRQAMAGHKADVRRCFDAVSVTQALAVARWLGAPPPLLNLLEHFYARQRRFIAWQGTFHGTPIEPTLGLLQGCPFSPLLLNCICSLWVRIVREAEPRATLAVYLDDRTVWHVGKHAVQVVCAAARAGQAFDSFFGLQLHPDKLGSFGVGRGVRAGLALEAELVGLVKTSFVLLGVHYAFGLTALPDTTTLTSAVWRRCERIAMAVASVARRRALLEELVIPLFSWSGPWTQFRKQDLMSWDRAVALALWGYKPPRSRSRLLLWHVLGRPCLCPEHALDFATARQEWLRCSTPGAFRLLDITTTPSWAALQRKWGWSETVTGEWRTPLGLLRPGWDGLAVLRRVADYAFLQGLWAVDPKASDRDLSLSLPTFAPARPMVTEGTHSHYRTATACAADARCLTRLQNPPSAQELQCVCGEPTPTRHHLTFACSNDHWQLEQATYCERSLLLRLVPLPMPASIPRMLPEPQIDEEVVHCLIAAARHGPVLCATDGGALTRARMEWWQRAAWAVAFGTEGDYTVYGDLVAGLDQTPAAAERAGLWHCVRHLRRAQVPAVLYLDNFALVLRLRRGLERDLWAGSNPGYWHAISQIVSRDLKVFWVPSHGKQRAWQADDFRHTTAVRALNAQADTRCSAALLPLRAEWEAASNRLDAAESWTTRVLKRQHAACARYHELLRKGVSEWR</sequence>
<reference evidence="4" key="1">
    <citation type="submission" date="2021-02" db="EMBL/GenBank/DDBJ databases">
        <authorList>
            <person name="Dougan E. K."/>
            <person name="Rhodes N."/>
            <person name="Thang M."/>
            <person name="Chan C."/>
        </authorList>
    </citation>
    <scope>NUCLEOTIDE SEQUENCE</scope>
</reference>
<keyword evidence="5" id="KW-1185">Reference proteome</keyword>
<feature type="region of interest" description="Disordered" evidence="1">
    <location>
        <begin position="246"/>
        <end position="272"/>
    </location>
</feature>
<dbReference type="InterPro" id="IPR000477">
    <property type="entry name" value="RT_dom"/>
</dbReference>
<accession>A0A812U224</accession>
<gene>
    <name evidence="4" type="primary">pol</name>
    <name evidence="4" type="ORF">SNEC2469_LOCUS15817</name>
</gene>
<evidence type="ECO:0000313" key="4">
    <source>
        <dbReference type="EMBL" id="CAE7549074.1"/>
    </source>
</evidence>
<feature type="non-terminal residue" evidence="4">
    <location>
        <position position="1"/>
    </location>
</feature>
<organism evidence="4 5">
    <name type="scientific">Symbiodinium necroappetens</name>
    <dbReference type="NCBI Taxonomy" id="1628268"/>
    <lineage>
        <taxon>Eukaryota</taxon>
        <taxon>Sar</taxon>
        <taxon>Alveolata</taxon>
        <taxon>Dinophyceae</taxon>
        <taxon>Suessiales</taxon>
        <taxon>Symbiodiniaceae</taxon>
        <taxon>Symbiodinium</taxon>
    </lineage>
</organism>
<evidence type="ECO:0000259" key="3">
    <source>
        <dbReference type="PROSITE" id="PS50878"/>
    </source>
</evidence>
<dbReference type="SUPFAM" id="SSF56672">
    <property type="entry name" value="DNA/RNA polymerases"/>
    <property type="match status" value="1"/>
</dbReference>
<name>A0A812U224_9DINO</name>
<keyword evidence="2" id="KW-0812">Transmembrane</keyword>
<evidence type="ECO:0000256" key="2">
    <source>
        <dbReference type="SAM" id="Phobius"/>
    </source>
</evidence>
<keyword evidence="2" id="KW-1133">Transmembrane helix</keyword>
<dbReference type="OrthoDB" id="445637at2759"/>
<feature type="transmembrane region" description="Helical" evidence="2">
    <location>
        <begin position="28"/>
        <end position="49"/>
    </location>
</feature>
<dbReference type="EMBL" id="CAJNJA010025765">
    <property type="protein sequence ID" value="CAE7549074.1"/>
    <property type="molecule type" value="Genomic_DNA"/>
</dbReference>
<dbReference type="PANTHER" id="PTHR19446">
    <property type="entry name" value="REVERSE TRANSCRIPTASES"/>
    <property type="match status" value="1"/>
</dbReference>
<feature type="non-terminal residue" evidence="4">
    <location>
        <position position="1229"/>
    </location>
</feature>